<dbReference type="HOGENOM" id="CLU_2716550_0_0_11"/>
<name>Q0RGM9_FRAAA</name>
<reference evidence="1 2" key="1">
    <citation type="journal article" date="2007" name="Genome Res.">
        <title>Genome characteristics of facultatively symbiotic Frankia sp. strains reflect host range and host plant biogeography.</title>
        <authorList>
            <person name="Normand P."/>
            <person name="Lapierre P."/>
            <person name="Tisa L.S."/>
            <person name="Gogarten J.P."/>
            <person name="Alloisio N."/>
            <person name="Bagnarol E."/>
            <person name="Bassi C.A."/>
            <person name="Berry A.M."/>
            <person name="Bickhart D.M."/>
            <person name="Choisne N."/>
            <person name="Couloux A."/>
            <person name="Cournoyer B."/>
            <person name="Cruveiller S."/>
            <person name="Daubin V."/>
            <person name="Demange N."/>
            <person name="Francino M.P."/>
            <person name="Goltsman E."/>
            <person name="Huang Y."/>
            <person name="Kopp O.R."/>
            <person name="Labarre L."/>
            <person name="Lapidus A."/>
            <person name="Lavire C."/>
            <person name="Marechal J."/>
            <person name="Martinez M."/>
            <person name="Mastronunzio J.E."/>
            <person name="Mullin B.C."/>
            <person name="Niemann J."/>
            <person name="Pujic P."/>
            <person name="Rawnsley T."/>
            <person name="Rouy Z."/>
            <person name="Schenowitz C."/>
            <person name="Sellstedt A."/>
            <person name="Tavares F."/>
            <person name="Tomkins J.P."/>
            <person name="Vallenet D."/>
            <person name="Valverde C."/>
            <person name="Wall L.G."/>
            <person name="Wang Y."/>
            <person name="Medigue C."/>
            <person name="Benson D.R."/>
        </authorList>
    </citation>
    <scope>NUCLEOTIDE SEQUENCE [LARGE SCALE GENOMIC DNA]</scope>
    <source>
        <strain evidence="2">DSM 45986 / CECT 9034 / ACN14a</strain>
    </source>
</reference>
<protein>
    <submittedName>
        <fullName evidence="1">Uncharacterized protein</fullName>
    </submittedName>
</protein>
<gene>
    <name evidence="1" type="ordered locus">FRAAL4717</name>
</gene>
<dbReference type="EMBL" id="CT573213">
    <property type="protein sequence ID" value="CAJ63358.1"/>
    <property type="molecule type" value="Genomic_DNA"/>
</dbReference>
<organism evidence="1 2">
    <name type="scientific">Frankia alni (strain DSM 45986 / CECT 9034 / ACN14a)</name>
    <dbReference type="NCBI Taxonomy" id="326424"/>
    <lineage>
        <taxon>Bacteria</taxon>
        <taxon>Bacillati</taxon>
        <taxon>Actinomycetota</taxon>
        <taxon>Actinomycetes</taxon>
        <taxon>Frankiales</taxon>
        <taxon>Frankiaceae</taxon>
        <taxon>Frankia</taxon>
    </lineage>
</organism>
<dbReference type="Proteomes" id="UP000000657">
    <property type="component" value="Chromosome"/>
</dbReference>
<evidence type="ECO:0000313" key="1">
    <source>
        <dbReference type="EMBL" id="CAJ63358.1"/>
    </source>
</evidence>
<dbReference type="AlphaFoldDB" id="Q0RGM9"/>
<dbReference type="KEGG" id="fal:FRAAL4717"/>
<accession>Q0RGM9</accession>
<sequence>MLALVHPGHPWCGRLSPSRNQVVYPIVNRRLVGDLIPPVEACTWGRVLITAVRIGHHSGFACNGAAQPHRTR</sequence>
<keyword evidence="2" id="KW-1185">Reference proteome</keyword>
<evidence type="ECO:0000313" key="2">
    <source>
        <dbReference type="Proteomes" id="UP000000657"/>
    </source>
</evidence>
<proteinExistence type="predicted"/>